<dbReference type="AlphaFoldDB" id="A0A814B6J5"/>
<accession>A0A814B6J5</accession>
<dbReference type="GO" id="GO:0006688">
    <property type="term" value="P:glycosphingolipid biosynthetic process"/>
    <property type="evidence" value="ECO:0007669"/>
    <property type="project" value="TreeGrafter"/>
</dbReference>
<keyword evidence="1" id="KW-0472">Membrane</keyword>
<reference evidence="2" key="1">
    <citation type="submission" date="2021-02" db="EMBL/GenBank/DDBJ databases">
        <authorList>
            <person name="Nowell W R."/>
        </authorList>
    </citation>
    <scope>NUCLEOTIDE SEQUENCE</scope>
    <source>
        <strain evidence="2">Ploen Becks lab</strain>
    </source>
</reference>
<dbReference type="PANTHER" id="PTHR12042">
    <property type="entry name" value="LACTOSYLCERAMIDE 4-ALPHA-GALACTOSYLTRANSFERASE ALPHA- 1,4-GALACTOSYLTRANSFERASE"/>
    <property type="match status" value="1"/>
</dbReference>
<dbReference type="EMBL" id="CAJNOC010002304">
    <property type="protein sequence ID" value="CAF0925063.1"/>
    <property type="molecule type" value="Genomic_DNA"/>
</dbReference>
<evidence type="ECO:0000313" key="3">
    <source>
        <dbReference type="Proteomes" id="UP000663879"/>
    </source>
</evidence>
<dbReference type="Gene3D" id="3.90.550.20">
    <property type="match status" value="1"/>
</dbReference>
<organism evidence="2 3">
    <name type="scientific">Brachionus calyciflorus</name>
    <dbReference type="NCBI Taxonomy" id="104777"/>
    <lineage>
        <taxon>Eukaryota</taxon>
        <taxon>Metazoa</taxon>
        <taxon>Spiralia</taxon>
        <taxon>Gnathifera</taxon>
        <taxon>Rotifera</taxon>
        <taxon>Eurotatoria</taxon>
        <taxon>Monogononta</taxon>
        <taxon>Pseudotrocha</taxon>
        <taxon>Ploima</taxon>
        <taxon>Brachionidae</taxon>
        <taxon>Brachionus</taxon>
    </lineage>
</organism>
<dbReference type="InterPro" id="IPR051981">
    <property type="entry name" value="Glycosyltransf_32"/>
</dbReference>
<dbReference type="GO" id="GO:0016758">
    <property type="term" value="F:hexosyltransferase activity"/>
    <property type="evidence" value="ECO:0007669"/>
    <property type="project" value="TreeGrafter"/>
</dbReference>
<dbReference type="Proteomes" id="UP000663879">
    <property type="component" value="Unassembled WGS sequence"/>
</dbReference>
<dbReference type="Pfam" id="PF04488">
    <property type="entry name" value="Gly_transf_sug"/>
    <property type="match status" value="1"/>
</dbReference>
<protein>
    <recommendedName>
        <fullName evidence="4">Alpha-1,4-N-acetylglucosaminyltransferase</fullName>
    </recommendedName>
</protein>
<dbReference type="PANTHER" id="PTHR12042:SF21">
    <property type="entry name" value="ALPHA1,4-GALACTOSYLTRANSFERASE 1-RELATED"/>
    <property type="match status" value="1"/>
</dbReference>
<name>A0A814B6J5_9BILA</name>
<dbReference type="GO" id="GO:0016020">
    <property type="term" value="C:membrane"/>
    <property type="evidence" value="ECO:0007669"/>
    <property type="project" value="GOC"/>
</dbReference>
<dbReference type="InterPro" id="IPR029044">
    <property type="entry name" value="Nucleotide-diphossugar_trans"/>
</dbReference>
<feature type="transmembrane region" description="Helical" evidence="1">
    <location>
        <begin position="6"/>
        <end position="24"/>
    </location>
</feature>
<evidence type="ECO:0000256" key="1">
    <source>
        <dbReference type="SAM" id="Phobius"/>
    </source>
</evidence>
<dbReference type="SUPFAM" id="SSF53448">
    <property type="entry name" value="Nucleotide-diphospho-sugar transferases"/>
    <property type="match status" value="1"/>
</dbReference>
<comment type="caution">
    <text evidence="2">The sequence shown here is derived from an EMBL/GenBank/DDBJ whole genome shotgun (WGS) entry which is preliminary data.</text>
</comment>
<sequence>MRLNKFFQILILGNILLISYFIFFRRYQLQNFTRKPHGLLLDTNSYLLETEGVSYLPRQNADNIFLIWFGENYPLVYFKCLETLVFHHPKADVLIFSNELNESLVEPFWKKGYPNVRVVRFNLTILGRDKPGFDFVIKATKLLRNETLDYIKLSRVHLSDFLRYLLVFTYGGFYIDSDSFVIKNFLKFKNSISVSDNFAYKCSKKVFNAPKVKNFTCISNSMFHFERNHGFLRDALELYDVAWVKYQSYGPGGASMLMNFIDKYIDKVNFYSSKEFMCQNLIMTSRTIMESSDKRVKHALENCFTLQILGAGAHNLTIKNFEKTLMGRIYSRSKIF</sequence>
<keyword evidence="3" id="KW-1185">Reference proteome</keyword>
<proteinExistence type="predicted"/>
<evidence type="ECO:0000313" key="2">
    <source>
        <dbReference type="EMBL" id="CAF0925063.1"/>
    </source>
</evidence>
<dbReference type="InterPro" id="IPR007577">
    <property type="entry name" value="GlycoTrfase_DXD_sugar-bd_CS"/>
</dbReference>
<keyword evidence="1" id="KW-0812">Transmembrane</keyword>
<keyword evidence="1" id="KW-1133">Transmembrane helix</keyword>
<evidence type="ECO:0008006" key="4">
    <source>
        <dbReference type="Google" id="ProtNLM"/>
    </source>
</evidence>
<dbReference type="OrthoDB" id="409543at2759"/>
<gene>
    <name evidence="2" type="ORF">OXX778_LOCUS12595</name>
</gene>